<dbReference type="InterPro" id="IPR025558">
    <property type="entry name" value="DUF4283"/>
</dbReference>
<reference evidence="2" key="2">
    <citation type="journal article" date="2023" name="Plants (Basel)">
        <title>Annotation of the Turnera subulata (Passifloraceae) Draft Genome Reveals the S-Locus Evolved after the Divergence of Turneroideae from Passifloroideae in a Stepwise Manner.</title>
        <authorList>
            <person name="Henning P.M."/>
            <person name="Roalson E.H."/>
            <person name="Mir W."/>
            <person name="McCubbin A.G."/>
            <person name="Shore J.S."/>
        </authorList>
    </citation>
    <scope>NUCLEOTIDE SEQUENCE</scope>
    <source>
        <strain evidence="2">F60SS</strain>
    </source>
</reference>
<dbReference type="InterPro" id="IPR040256">
    <property type="entry name" value="At4g02000-like"/>
</dbReference>
<reference evidence="2" key="1">
    <citation type="submission" date="2022-02" db="EMBL/GenBank/DDBJ databases">
        <authorList>
            <person name="Henning P.M."/>
            <person name="McCubbin A.G."/>
            <person name="Shore J.S."/>
        </authorList>
    </citation>
    <scope>NUCLEOTIDE SEQUENCE</scope>
    <source>
        <strain evidence="2">F60SS</strain>
        <tissue evidence="2">Leaves</tissue>
    </source>
</reference>
<dbReference type="PANTHER" id="PTHR31286">
    <property type="entry name" value="GLYCINE-RICH CELL WALL STRUCTURAL PROTEIN 1.8-LIKE"/>
    <property type="match status" value="1"/>
</dbReference>
<gene>
    <name evidence="2" type="ORF">Tsubulata_029292</name>
</gene>
<accession>A0A9Q0FT70</accession>
<dbReference type="PANTHER" id="PTHR31286:SF180">
    <property type="entry name" value="OS10G0362600 PROTEIN"/>
    <property type="match status" value="1"/>
</dbReference>
<dbReference type="OrthoDB" id="1751344at2759"/>
<comment type="caution">
    <text evidence="2">The sequence shown here is derived from an EMBL/GenBank/DDBJ whole genome shotgun (WGS) entry which is preliminary data.</text>
</comment>
<dbReference type="Pfam" id="PF14111">
    <property type="entry name" value="DUF4283"/>
    <property type="match status" value="1"/>
</dbReference>
<dbReference type="AlphaFoldDB" id="A0A9Q0FT70"/>
<keyword evidence="3" id="KW-1185">Reference proteome</keyword>
<sequence>MESNLYDASGQVRERSSLVMDLGKIPFPKPSSLSNQRLKLKQIPTPITAPVDFAPVSCAPDSPSSQLPAASNNPVVDSASAAVSVNPDKTSTIPSTTSWAKVLSSAPKAPQTLKFVEPVFDATTHVISIPPELLAIGRKKYSMCLVGQFIGNAPKLGFIHAILNKLWGRDGEIVVSTYKDGLFLFQFPNDSTYSRALYRGPWHVGGIPLVLWPWHSSVKKLDSSTAVYPVWVQLRNVPLELLTEEGLSYLASNLGTPLHSDQDCSRLFRGDRANVCVEIDFSKPLQQELIVDINGEKAEIAISYSWKPQFCDGCKTWGHHVLACPSKRITTQWIQKAKPPTKSGFFSQKSR</sequence>
<proteinExistence type="predicted"/>
<name>A0A9Q0FT70_9ROSI</name>
<dbReference type="EMBL" id="JAKUCV010003849">
    <property type="protein sequence ID" value="KAJ4837393.1"/>
    <property type="molecule type" value="Genomic_DNA"/>
</dbReference>
<protein>
    <recommendedName>
        <fullName evidence="1">DUF4283 domain-containing protein</fullName>
    </recommendedName>
</protein>
<organism evidence="2 3">
    <name type="scientific">Turnera subulata</name>
    <dbReference type="NCBI Taxonomy" id="218843"/>
    <lineage>
        <taxon>Eukaryota</taxon>
        <taxon>Viridiplantae</taxon>
        <taxon>Streptophyta</taxon>
        <taxon>Embryophyta</taxon>
        <taxon>Tracheophyta</taxon>
        <taxon>Spermatophyta</taxon>
        <taxon>Magnoliopsida</taxon>
        <taxon>eudicotyledons</taxon>
        <taxon>Gunneridae</taxon>
        <taxon>Pentapetalae</taxon>
        <taxon>rosids</taxon>
        <taxon>fabids</taxon>
        <taxon>Malpighiales</taxon>
        <taxon>Passifloraceae</taxon>
        <taxon>Turnera</taxon>
    </lineage>
</organism>
<evidence type="ECO:0000259" key="1">
    <source>
        <dbReference type="Pfam" id="PF14111"/>
    </source>
</evidence>
<evidence type="ECO:0000313" key="2">
    <source>
        <dbReference type="EMBL" id="KAJ4837393.1"/>
    </source>
</evidence>
<evidence type="ECO:0000313" key="3">
    <source>
        <dbReference type="Proteomes" id="UP001141552"/>
    </source>
</evidence>
<dbReference type="Proteomes" id="UP001141552">
    <property type="component" value="Unassembled WGS sequence"/>
</dbReference>
<feature type="domain" description="DUF4283" evidence="1">
    <location>
        <begin position="141"/>
        <end position="218"/>
    </location>
</feature>